<keyword evidence="5" id="KW-1185">Reference proteome</keyword>
<keyword evidence="2" id="KW-0346">Stress response</keyword>
<accession>A0ABS0QG36</accession>
<gene>
    <name evidence="4" type="ORF">I8U22_05230</name>
</gene>
<dbReference type="RefSeq" id="WP_037993303.1">
    <property type="nucleotide sequence ID" value="NZ_CP036487.1"/>
</dbReference>
<evidence type="ECO:0000313" key="5">
    <source>
        <dbReference type="Proteomes" id="UP000641910"/>
    </source>
</evidence>
<dbReference type="PANTHER" id="PTHR34772">
    <property type="entry name" value="RNA-BINDING PROTEIN HFQ"/>
    <property type="match status" value="1"/>
</dbReference>
<dbReference type="PROSITE" id="PS52002">
    <property type="entry name" value="SM"/>
    <property type="match status" value="1"/>
</dbReference>
<dbReference type="SUPFAM" id="SSF50182">
    <property type="entry name" value="Sm-like ribonucleoproteins"/>
    <property type="match status" value="1"/>
</dbReference>
<evidence type="ECO:0000256" key="2">
    <source>
        <dbReference type="ARBA" id="ARBA00023016"/>
    </source>
</evidence>
<dbReference type="EMBL" id="JAECVU010000002">
    <property type="protein sequence ID" value="MBH8588226.1"/>
    <property type="molecule type" value="Genomic_DNA"/>
</dbReference>
<protein>
    <submittedName>
        <fullName evidence="4">RNA chaperone Hfq</fullName>
    </submittedName>
</protein>
<reference evidence="4 5" key="1">
    <citation type="submission" date="2020-12" db="EMBL/GenBank/DDBJ databases">
        <title>WGS of Thermoactinomyces spp.</title>
        <authorList>
            <person name="Cheng K."/>
        </authorList>
    </citation>
    <scope>NUCLEOTIDE SEQUENCE [LARGE SCALE GENOMIC DNA]</scope>
    <source>
        <strain evidence="5">CICC 10650\ACCC 41061</strain>
    </source>
</reference>
<dbReference type="PANTHER" id="PTHR34772:SF1">
    <property type="entry name" value="RNA-BINDING PROTEIN HFQ"/>
    <property type="match status" value="1"/>
</dbReference>
<evidence type="ECO:0000256" key="1">
    <source>
        <dbReference type="ARBA" id="ARBA00022884"/>
    </source>
</evidence>
<dbReference type="Gene3D" id="2.30.30.100">
    <property type="match status" value="1"/>
</dbReference>
<feature type="domain" description="Sm" evidence="3">
    <location>
        <begin position="6"/>
        <end position="66"/>
    </location>
</feature>
<keyword evidence="1" id="KW-0694">RNA-binding</keyword>
<organism evidence="4 5">
    <name type="scientific">Thermoactinomyces vulgaris</name>
    <dbReference type="NCBI Taxonomy" id="2026"/>
    <lineage>
        <taxon>Bacteria</taxon>
        <taxon>Bacillati</taxon>
        <taxon>Bacillota</taxon>
        <taxon>Bacilli</taxon>
        <taxon>Bacillales</taxon>
        <taxon>Thermoactinomycetaceae</taxon>
        <taxon>Thermoactinomyces</taxon>
    </lineage>
</organism>
<proteinExistence type="predicted"/>
<evidence type="ECO:0000313" key="4">
    <source>
        <dbReference type="EMBL" id="MBH8588226.1"/>
    </source>
</evidence>
<dbReference type="Pfam" id="PF17209">
    <property type="entry name" value="Hfq"/>
    <property type="match status" value="1"/>
</dbReference>
<name>A0ABS0QG36_THEVU</name>
<dbReference type="InterPro" id="IPR005001">
    <property type="entry name" value="Hfq"/>
</dbReference>
<dbReference type="Proteomes" id="UP000641910">
    <property type="component" value="Unassembled WGS sequence"/>
</dbReference>
<evidence type="ECO:0000259" key="3">
    <source>
        <dbReference type="PROSITE" id="PS52002"/>
    </source>
</evidence>
<dbReference type="InterPro" id="IPR010920">
    <property type="entry name" value="LSM_dom_sf"/>
</dbReference>
<comment type="caution">
    <text evidence="4">The sequence shown here is derived from an EMBL/GenBank/DDBJ whole genome shotgun (WGS) entry which is preliminary data.</text>
</comment>
<sequence length="69" mass="8057">MNREQDQILSQLKEKGDTVKIYLVNGYQYQGKVNDFDKYTLSIEVDGEMFVISKKMVSTIEMSKPPEMF</sequence>
<dbReference type="InterPro" id="IPR047575">
    <property type="entry name" value="Sm"/>
</dbReference>